<proteinExistence type="predicted"/>
<protein>
    <recommendedName>
        <fullName evidence="3">Chorismate lyase</fullName>
    </recommendedName>
</protein>
<organism evidence="1 2">
    <name type="scientific">Curvibacter microcysteis</name>
    <dbReference type="NCBI Taxonomy" id="3026419"/>
    <lineage>
        <taxon>Bacteria</taxon>
        <taxon>Pseudomonadati</taxon>
        <taxon>Pseudomonadota</taxon>
        <taxon>Betaproteobacteria</taxon>
        <taxon>Burkholderiales</taxon>
        <taxon>Comamonadaceae</taxon>
        <taxon>Curvibacter</taxon>
    </lineage>
</organism>
<evidence type="ECO:0008006" key="3">
    <source>
        <dbReference type="Google" id="ProtNLM"/>
    </source>
</evidence>
<dbReference type="EMBL" id="JAQSIO010000004">
    <property type="protein sequence ID" value="MDD0815430.1"/>
    <property type="molecule type" value="Genomic_DNA"/>
</dbReference>
<comment type="caution">
    <text evidence="1">The sequence shown here is derived from an EMBL/GenBank/DDBJ whole genome shotgun (WGS) entry which is preliminary data.</text>
</comment>
<dbReference type="RefSeq" id="WP_273927127.1">
    <property type="nucleotide sequence ID" value="NZ_JAQSIO010000004.1"/>
</dbReference>
<reference evidence="1 2" key="1">
    <citation type="submission" date="2023-02" db="EMBL/GenBank/DDBJ databases">
        <title>Bacterial whole genome sequence for Curvibacter sp. HBC28.</title>
        <authorList>
            <person name="Le V."/>
            <person name="Ko S.-R."/>
            <person name="Ahn C.-Y."/>
            <person name="Oh H.-M."/>
        </authorList>
    </citation>
    <scope>NUCLEOTIDE SEQUENCE [LARGE SCALE GENOMIC DNA]</scope>
    <source>
        <strain evidence="1 2">HBC28</strain>
    </source>
</reference>
<evidence type="ECO:0000313" key="2">
    <source>
        <dbReference type="Proteomes" id="UP001528672"/>
    </source>
</evidence>
<sequence>MNTAHHLAPLLPTSWLQHLGQLSTATQLSQALWRSAPKLFSRDAKDLLQQMQNAAGDELRLHPHGAQLILQAQRQDHVDSAGVHSSRKHWGLHAIHLIAQHPSSAVWCGPWPGKVAPAQLTPEKLLLALGADTSQSMLSPCMACFSLQADAQQQWGVTGVFEQGLLSLHIVRISPWQHLQATPA</sequence>
<accession>A0ABT5MJQ7</accession>
<dbReference type="Proteomes" id="UP001528672">
    <property type="component" value="Unassembled WGS sequence"/>
</dbReference>
<keyword evidence="2" id="KW-1185">Reference proteome</keyword>
<gene>
    <name evidence="1" type="ORF">PSQ39_12395</name>
</gene>
<evidence type="ECO:0000313" key="1">
    <source>
        <dbReference type="EMBL" id="MDD0815430.1"/>
    </source>
</evidence>
<name>A0ABT5MJQ7_9BURK</name>